<dbReference type="OrthoDB" id="3571222at2"/>
<evidence type="ECO:0000313" key="3">
    <source>
        <dbReference type="Proteomes" id="UP000283644"/>
    </source>
</evidence>
<dbReference type="InterPro" id="IPR014710">
    <property type="entry name" value="RmlC-like_jellyroll"/>
</dbReference>
<feature type="region of interest" description="Disordered" evidence="1">
    <location>
        <begin position="1"/>
        <end position="25"/>
    </location>
</feature>
<keyword evidence="3" id="KW-1185">Reference proteome</keyword>
<dbReference type="InterPro" id="IPR011051">
    <property type="entry name" value="RmlC_Cupin_sf"/>
</dbReference>
<dbReference type="SUPFAM" id="SSF51182">
    <property type="entry name" value="RmlC-like cupins"/>
    <property type="match status" value="1"/>
</dbReference>
<evidence type="ECO:0000313" key="2">
    <source>
        <dbReference type="EMBL" id="RHW29137.1"/>
    </source>
</evidence>
<dbReference type="EMBL" id="QXGH01000002">
    <property type="protein sequence ID" value="RHW29137.1"/>
    <property type="molecule type" value="Genomic_DNA"/>
</dbReference>
<evidence type="ECO:0000256" key="1">
    <source>
        <dbReference type="SAM" id="MobiDB-lite"/>
    </source>
</evidence>
<name>A0A417Y9F3_9ACTN</name>
<organism evidence="2 3">
    <name type="scientific">Nocardioides immobilis</name>
    <dbReference type="NCBI Taxonomy" id="2049295"/>
    <lineage>
        <taxon>Bacteria</taxon>
        <taxon>Bacillati</taxon>
        <taxon>Actinomycetota</taxon>
        <taxon>Actinomycetes</taxon>
        <taxon>Propionibacteriales</taxon>
        <taxon>Nocardioidaceae</taxon>
        <taxon>Nocardioides</taxon>
    </lineage>
</organism>
<protein>
    <recommendedName>
        <fullName evidence="4">DUF861 domain-containing protein</fullName>
    </recommendedName>
</protein>
<proteinExistence type="predicted"/>
<gene>
    <name evidence="2" type="ORF">D0Z08_00345</name>
</gene>
<evidence type="ECO:0008006" key="4">
    <source>
        <dbReference type="Google" id="ProtNLM"/>
    </source>
</evidence>
<dbReference type="RefSeq" id="WP_118921543.1">
    <property type="nucleotide sequence ID" value="NZ_QXGH01000002.1"/>
</dbReference>
<dbReference type="Proteomes" id="UP000283644">
    <property type="component" value="Unassembled WGS sequence"/>
</dbReference>
<dbReference type="Gene3D" id="2.60.120.10">
    <property type="entry name" value="Jelly Rolls"/>
    <property type="match status" value="1"/>
</dbReference>
<dbReference type="AlphaFoldDB" id="A0A417Y9F3"/>
<sequence>MQDLSTAPVDDGQDDGSGGYDASAPNARRYPRVIDQAEIDSLPLLTYSPGIESVVFLTRERDDARYFRHGYCWIEVDATPYEWFPANFDETQYCLEGVIRVDAVDSVGAEVTLEAGPGEHLFLPAGYHYRWVPTEIRTMLFWTSGPSPRKGMSARDYGAQLVAARGGVS</sequence>
<reference evidence="2 3" key="1">
    <citation type="submission" date="2018-09" db="EMBL/GenBank/DDBJ databases">
        <title>Genome sequencing of Nocardioides immobilis CCTCC AB 2017083 for comparison to Nocardioides silvaticus.</title>
        <authorList>
            <person name="Li C."/>
            <person name="Wang G."/>
        </authorList>
    </citation>
    <scope>NUCLEOTIDE SEQUENCE [LARGE SCALE GENOMIC DNA]</scope>
    <source>
        <strain evidence="2 3">CCTCC AB 2017083</strain>
    </source>
</reference>
<accession>A0A417Y9F3</accession>
<comment type="caution">
    <text evidence="2">The sequence shown here is derived from an EMBL/GenBank/DDBJ whole genome shotgun (WGS) entry which is preliminary data.</text>
</comment>